<gene>
    <name evidence="3" type="primary">LOC112055690</name>
</gene>
<keyword evidence="2" id="KW-1185">Reference proteome</keyword>
<reference evidence="3" key="1">
    <citation type="submission" date="2025-08" db="UniProtKB">
        <authorList>
            <consortium name="RefSeq"/>
        </authorList>
    </citation>
    <scope>IDENTIFICATION</scope>
</reference>
<evidence type="ECO:0000313" key="3">
    <source>
        <dbReference type="RefSeq" id="XP_052744745.1"/>
    </source>
</evidence>
<feature type="compositionally biased region" description="Basic and acidic residues" evidence="1">
    <location>
        <begin position="67"/>
        <end position="77"/>
    </location>
</feature>
<feature type="region of interest" description="Disordered" evidence="1">
    <location>
        <begin position="43"/>
        <end position="108"/>
    </location>
</feature>
<feature type="compositionally biased region" description="Basic residues" evidence="1">
    <location>
        <begin position="47"/>
        <end position="66"/>
    </location>
</feature>
<accession>A0ABM3M094</accession>
<protein>
    <submittedName>
        <fullName evidence="3">Protamine-like</fullName>
    </submittedName>
</protein>
<feature type="compositionally biased region" description="Basic residues" evidence="1">
    <location>
        <begin position="98"/>
        <end position="108"/>
    </location>
</feature>
<sequence>MESGEGEEVLKGRKLNSEELADLIRKRSQTDAIRVAKLNSYAILQQKRQRAANARRHAEQKKRSPVRKNDNEQKDKLAQPNQRGADGRMNSEPVDRCRMRRRRRCSRRRRRRSRRRCCCRRRRRRSRSRCRRRRRFRRRRRLRRRRSCRRRRRH</sequence>
<dbReference type="Proteomes" id="UP001652582">
    <property type="component" value="Chromosome 23"/>
</dbReference>
<dbReference type="RefSeq" id="XP_052744745.1">
    <property type="nucleotide sequence ID" value="XM_052888785.1"/>
</dbReference>
<evidence type="ECO:0000313" key="2">
    <source>
        <dbReference type="Proteomes" id="UP001652582"/>
    </source>
</evidence>
<dbReference type="GeneID" id="112055690"/>
<evidence type="ECO:0000256" key="1">
    <source>
        <dbReference type="SAM" id="MobiDB-lite"/>
    </source>
</evidence>
<name>A0ABM3M094_BICAN</name>
<proteinExistence type="predicted"/>
<organism evidence="2 3">
    <name type="scientific">Bicyclus anynana</name>
    <name type="common">Squinting bush brown butterfly</name>
    <dbReference type="NCBI Taxonomy" id="110368"/>
    <lineage>
        <taxon>Eukaryota</taxon>
        <taxon>Metazoa</taxon>
        <taxon>Ecdysozoa</taxon>
        <taxon>Arthropoda</taxon>
        <taxon>Hexapoda</taxon>
        <taxon>Insecta</taxon>
        <taxon>Pterygota</taxon>
        <taxon>Neoptera</taxon>
        <taxon>Endopterygota</taxon>
        <taxon>Lepidoptera</taxon>
        <taxon>Glossata</taxon>
        <taxon>Ditrysia</taxon>
        <taxon>Papilionoidea</taxon>
        <taxon>Nymphalidae</taxon>
        <taxon>Satyrinae</taxon>
        <taxon>Satyrini</taxon>
        <taxon>Mycalesina</taxon>
        <taxon>Bicyclus</taxon>
    </lineage>
</organism>